<organism evidence="1 2">
    <name type="scientific">Pseudomonas fluorescens</name>
    <dbReference type="NCBI Taxonomy" id="294"/>
    <lineage>
        <taxon>Bacteria</taxon>
        <taxon>Pseudomonadati</taxon>
        <taxon>Pseudomonadota</taxon>
        <taxon>Gammaproteobacteria</taxon>
        <taxon>Pseudomonadales</taxon>
        <taxon>Pseudomonadaceae</taxon>
        <taxon>Pseudomonas</taxon>
    </lineage>
</organism>
<accession>A0A5E7JRX6</accession>
<dbReference type="RefSeq" id="WP_154912249.1">
    <property type="nucleotide sequence ID" value="NZ_CABVIK010000005.1"/>
</dbReference>
<dbReference type="EMBL" id="CABVIK010000005">
    <property type="protein sequence ID" value="VVO85923.1"/>
    <property type="molecule type" value="Genomic_DNA"/>
</dbReference>
<protein>
    <submittedName>
        <fullName evidence="1">Uncharacterized protein</fullName>
    </submittedName>
</protein>
<name>A0A5E7JRX6_PSEFL</name>
<proteinExistence type="predicted"/>
<sequence>MKLDREFQKRILEACSEAYPGFISEESWNELTDQVDDQTLGANLVYLYQHGLMEKAVDMGVDGHYSFNLGGMRCTQNGMDFLADDGGLGAILGVVTIKIHGDTLREILERKILESDTPPAEKSRLVQGLKGLSVEATKHLTLKLLDKGLEHLPGAVALIGTYLQQNFR</sequence>
<dbReference type="AlphaFoldDB" id="A0A5E7JRX6"/>
<gene>
    <name evidence="1" type="ORF">PS870_02054</name>
</gene>
<evidence type="ECO:0000313" key="2">
    <source>
        <dbReference type="Proteomes" id="UP000349468"/>
    </source>
</evidence>
<dbReference type="Proteomes" id="UP000349468">
    <property type="component" value="Unassembled WGS sequence"/>
</dbReference>
<reference evidence="1 2" key="1">
    <citation type="submission" date="2019-09" db="EMBL/GenBank/DDBJ databases">
        <authorList>
            <person name="Chandra G."/>
            <person name="Truman W A."/>
        </authorList>
    </citation>
    <scope>NUCLEOTIDE SEQUENCE [LARGE SCALE GENOMIC DNA]</scope>
    <source>
        <strain evidence="1">PS870</strain>
    </source>
</reference>
<evidence type="ECO:0000313" key="1">
    <source>
        <dbReference type="EMBL" id="VVO85923.1"/>
    </source>
</evidence>